<proteinExistence type="inferred from homology"/>
<accession>A0A5C3EF51</accession>
<dbReference type="EC" id="2.4.1.122" evidence="4"/>
<dbReference type="Pfam" id="PF02434">
    <property type="entry name" value="Fringe"/>
    <property type="match status" value="1"/>
</dbReference>
<organism evidence="14 15">
    <name type="scientific">Ustilago trichophora</name>
    <dbReference type="NCBI Taxonomy" id="86804"/>
    <lineage>
        <taxon>Eukaryota</taxon>
        <taxon>Fungi</taxon>
        <taxon>Dikarya</taxon>
        <taxon>Basidiomycota</taxon>
        <taxon>Ustilaginomycotina</taxon>
        <taxon>Ustilaginomycetes</taxon>
        <taxon>Ustilaginales</taxon>
        <taxon>Ustilaginaceae</taxon>
        <taxon>Ustilago</taxon>
    </lineage>
</organism>
<evidence type="ECO:0000256" key="4">
    <source>
        <dbReference type="ARBA" id="ARBA00012557"/>
    </source>
</evidence>
<evidence type="ECO:0000256" key="9">
    <source>
        <dbReference type="ARBA" id="ARBA00022968"/>
    </source>
</evidence>
<evidence type="ECO:0000256" key="8">
    <source>
        <dbReference type="ARBA" id="ARBA00022741"/>
    </source>
</evidence>
<feature type="region of interest" description="Disordered" evidence="12">
    <location>
        <begin position="1"/>
        <end position="37"/>
    </location>
</feature>
<protein>
    <recommendedName>
        <fullName evidence="4">N-acetylgalactosaminide beta-1,3-galactosyltransferase</fullName>
        <ecNumber evidence="4">2.4.1.122</ecNumber>
    </recommendedName>
</protein>
<dbReference type="OrthoDB" id="414175at2759"/>
<dbReference type="EMBL" id="OOIN01000021">
    <property type="protein sequence ID" value="SPO28246.1"/>
    <property type="molecule type" value="Genomic_DNA"/>
</dbReference>
<evidence type="ECO:0000256" key="10">
    <source>
        <dbReference type="ARBA" id="ARBA00022989"/>
    </source>
</evidence>
<dbReference type="PANTHER" id="PTHR23033:SF47">
    <property type="entry name" value="APPLE DOMAIN-CONTAINING PROTEIN-RELATED"/>
    <property type="match status" value="1"/>
</dbReference>
<evidence type="ECO:0000256" key="1">
    <source>
        <dbReference type="ARBA" id="ARBA00004606"/>
    </source>
</evidence>
<evidence type="ECO:0000256" key="11">
    <source>
        <dbReference type="ARBA" id="ARBA00023136"/>
    </source>
</evidence>
<evidence type="ECO:0000256" key="7">
    <source>
        <dbReference type="ARBA" id="ARBA00022692"/>
    </source>
</evidence>
<dbReference type="Proteomes" id="UP000324022">
    <property type="component" value="Unassembled WGS sequence"/>
</dbReference>
<feature type="compositionally biased region" description="Low complexity" evidence="12">
    <location>
        <begin position="24"/>
        <end position="37"/>
    </location>
</feature>
<comment type="pathway">
    <text evidence="2">Protein modification; protein glycosylation.</text>
</comment>
<dbReference type="GO" id="GO:0016020">
    <property type="term" value="C:membrane"/>
    <property type="evidence" value="ECO:0007669"/>
    <property type="project" value="UniProtKB-SubCell"/>
</dbReference>
<evidence type="ECO:0000256" key="3">
    <source>
        <dbReference type="ARBA" id="ARBA00006462"/>
    </source>
</evidence>
<sequence length="611" mass="69123">MSSKREAGGGGYSPLPTQQAGEASGSRQSSTTSSLTCSPLQHAIASLHPLAHQQAYTDQDADGGEETYYELSEKRRLTVHHSTRQEQQQRRRRADYYAWIGMRDGTLMGGVVGFVQRGKTIILLAICLLLSMMLLLQDNSTPLSSPTRSKSAIISSIQPPTSYRLEDDLVLITKVGSATVHKRLLIHLASQPTSNIYTPNTLYVSDYPLTLGNITFFDALSNVSSTISQTEEFSTLHRELVALLESNQDLDTTMDHDAGWKLDKYKFLPMVAEAWRRFPRKKWYVIVEADTFLFFNQLVKWLSTLDPQEQYMFGHPSFCDYDGKSTMFTHGGSGIVLSRGIMEASFGTDSEFEHNHDDLIQKSAFGDALLSKAIYDSDSVTLSELSPQAEDRFNSDPPRILKFHRANWCKSILTFHHITPADAAHLYDFQNRIEPRLAADDTVKWADVWDEFIPGFLKQAMEEVGRFDEDSVLKAGSAEVGEVGVIGWQAFEDWDSETTNTITPSAVECQSTCREDVNCLMWEWRKGHGEREQDWGGGRRRKRSEGRKRNEMEEEWGKCRYTSDFLRIGITKPKQADLTTGYMGKRIDRWRKDLECSGRTGLNSYSALQDV</sequence>
<keyword evidence="7" id="KW-0812">Transmembrane</keyword>
<feature type="domain" description="Fringe-like glycosyltransferase" evidence="13">
    <location>
        <begin position="280"/>
        <end position="344"/>
    </location>
</feature>
<keyword evidence="10" id="KW-1133">Transmembrane helix</keyword>
<dbReference type="GO" id="GO:0000166">
    <property type="term" value="F:nucleotide binding"/>
    <property type="evidence" value="ECO:0007669"/>
    <property type="project" value="UniProtKB-KW"/>
</dbReference>
<keyword evidence="9" id="KW-0735">Signal-anchor</keyword>
<evidence type="ECO:0000256" key="2">
    <source>
        <dbReference type="ARBA" id="ARBA00004922"/>
    </source>
</evidence>
<keyword evidence="8" id="KW-0547">Nucleotide-binding</keyword>
<dbReference type="PANTHER" id="PTHR23033">
    <property type="entry name" value="BETA1,3-GALACTOSYLTRANSFERASE"/>
    <property type="match status" value="1"/>
</dbReference>
<evidence type="ECO:0000313" key="15">
    <source>
        <dbReference type="Proteomes" id="UP000324022"/>
    </source>
</evidence>
<evidence type="ECO:0000256" key="12">
    <source>
        <dbReference type="SAM" id="MobiDB-lite"/>
    </source>
</evidence>
<comment type="similarity">
    <text evidence="3">Belongs to the glycosyltransferase 31 family. Beta3-Gal-T subfamily.</text>
</comment>
<evidence type="ECO:0000256" key="6">
    <source>
        <dbReference type="ARBA" id="ARBA00022679"/>
    </source>
</evidence>
<dbReference type="GO" id="GO:0016263">
    <property type="term" value="F:glycoprotein-N-acetylgalactosamine 3-beta-galactosyltransferase activity"/>
    <property type="evidence" value="ECO:0007669"/>
    <property type="project" value="UniProtKB-EC"/>
</dbReference>
<evidence type="ECO:0000259" key="13">
    <source>
        <dbReference type="Pfam" id="PF02434"/>
    </source>
</evidence>
<dbReference type="InterPro" id="IPR003378">
    <property type="entry name" value="Fringe-like_glycosylTrfase"/>
</dbReference>
<dbReference type="InterPro" id="IPR026050">
    <property type="entry name" value="C1GALT1/C1GALT1_chp1"/>
</dbReference>
<comment type="subcellular location">
    <subcellularLocation>
        <location evidence="1">Membrane</location>
        <topology evidence="1">Single-pass type II membrane protein</topology>
    </subcellularLocation>
</comment>
<gene>
    <name evidence="14" type="ORF">UTRI_10198</name>
</gene>
<dbReference type="AlphaFoldDB" id="A0A5C3EF51"/>
<keyword evidence="5" id="KW-0328">Glycosyltransferase</keyword>
<name>A0A5C3EF51_9BASI</name>
<keyword evidence="11" id="KW-0472">Membrane</keyword>
<keyword evidence="15" id="KW-1185">Reference proteome</keyword>
<evidence type="ECO:0000313" key="14">
    <source>
        <dbReference type="EMBL" id="SPO28246.1"/>
    </source>
</evidence>
<reference evidence="14 15" key="1">
    <citation type="submission" date="2018-03" db="EMBL/GenBank/DDBJ databases">
        <authorList>
            <person name="Guldener U."/>
        </authorList>
    </citation>
    <scope>NUCLEOTIDE SEQUENCE [LARGE SCALE GENOMIC DNA]</scope>
    <source>
        <strain evidence="14 15">NBRC100155</strain>
    </source>
</reference>
<evidence type="ECO:0000256" key="5">
    <source>
        <dbReference type="ARBA" id="ARBA00022676"/>
    </source>
</evidence>
<keyword evidence="6" id="KW-0808">Transferase</keyword>
<dbReference type="Gene3D" id="3.90.550.50">
    <property type="match status" value="1"/>
</dbReference>